<dbReference type="Proteomes" id="UP000791080">
    <property type="component" value="Unassembled WGS sequence"/>
</dbReference>
<dbReference type="InterPro" id="IPR036514">
    <property type="entry name" value="SGNH_hydro_sf"/>
</dbReference>
<feature type="region of interest" description="Disordered" evidence="1">
    <location>
        <begin position="137"/>
        <end position="161"/>
    </location>
</feature>
<protein>
    <submittedName>
        <fullName evidence="3">GDSL-like Lipase/Acylhydrolase family protein</fullName>
    </submittedName>
</protein>
<dbReference type="InterPro" id="IPR051532">
    <property type="entry name" value="Ester_Hydrolysis_Enzymes"/>
</dbReference>
<keyword evidence="4" id="KW-1185">Reference proteome</keyword>
<feature type="region of interest" description="Disordered" evidence="1">
    <location>
        <begin position="567"/>
        <end position="597"/>
    </location>
</feature>
<proteinExistence type="predicted"/>
<feature type="compositionally biased region" description="Basic and acidic residues" evidence="1">
    <location>
        <begin position="588"/>
        <end position="597"/>
    </location>
</feature>
<organism evidence="3 4">
    <name type="scientific">Actinoalloteichus caeruleus DSM 43889</name>
    <dbReference type="NCBI Taxonomy" id="1120930"/>
    <lineage>
        <taxon>Bacteria</taxon>
        <taxon>Bacillati</taxon>
        <taxon>Actinomycetota</taxon>
        <taxon>Actinomycetes</taxon>
        <taxon>Pseudonocardiales</taxon>
        <taxon>Pseudonocardiaceae</taxon>
        <taxon>Actinoalloteichus</taxon>
        <taxon>Actinoalloteichus cyanogriseus</taxon>
    </lineage>
</organism>
<feature type="domain" description="SGNH hydrolase-type esterase" evidence="2">
    <location>
        <begin position="373"/>
        <end position="521"/>
    </location>
</feature>
<feature type="region of interest" description="Disordered" evidence="1">
    <location>
        <begin position="328"/>
        <end position="347"/>
    </location>
</feature>
<dbReference type="CDD" id="cd00229">
    <property type="entry name" value="SGNH_hydrolase"/>
    <property type="match status" value="1"/>
</dbReference>
<reference evidence="3 4" key="1">
    <citation type="submission" date="2013-07" db="EMBL/GenBank/DDBJ databases">
        <authorList>
            <consortium name="DOE Joint Genome Institute"/>
            <person name="Reeve W."/>
            <person name="Huntemann M."/>
            <person name="Han J."/>
            <person name="Chen A."/>
            <person name="Kyrpides N."/>
            <person name="Mavromatis K."/>
            <person name="Markowitz V."/>
            <person name="Palaniappan K."/>
            <person name="Ivanova N."/>
            <person name="Schaumberg A."/>
            <person name="Pati A."/>
            <person name="Liolios K."/>
            <person name="Nordberg H.P."/>
            <person name="Cantor M.N."/>
            <person name="Hua S.X."/>
            <person name="Woyke T."/>
        </authorList>
    </citation>
    <scope>NUCLEOTIDE SEQUENCE [LARGE SCALE GENOMIC DNA]</scope>
    <source>
        <strain evidence="3 4">DSM 43889</strain>
    </source>
</reference>
<dbReference type="SUPFAM" id="SSF52266">
    <property type="entry name" value="SGNH hydrolase"/>
    <property type="match status" value="1"/>
</dbReference>
<name>A0ABT1JGI0_ACTCY</name>
<comment type="caution">
    <text evidence="3">The sequence shown here is derived from an EMBL/GenBank/DDBJ whole genome shotgun (WGS) entry which is preliminary data.</text>
</comment>
<gene>
    <name evidence="3" type="ORF">G443_001546</name>
</gene>
<dbReference type="Pfam" id="PF13472">
    <property type="entry name" value="Lipase_GDSL_2"/>
    <property type="match status" value="1"/>
</dbReference>
<dbReference type="EMBL" id="AUBJ02000001">
    <property type="protein sequence ID" value="MCP2331276.1"/>
    <property type="molecule type" value="Genomic_DNA"/>
</dbReference>
<reference evidence="3 4" key="2">
    <citation type="submission" date="2022-06" db="EMBL/GenBank/DDBJ databases">
        <title>Genomic Encyclopedia of Type Strains, Phase I: the one thousand microbial genomes (KMG-I) project.</title>
        <authorList>
            <person name="Kyrpides N."/>
        </authorList>
    </citation>
    <scope>NUCLEOTIDE SEQUENCE [LARGE SCALE GENOMIC DNA]</scope>
    <source>
        <strain evidence="3 4">DSM 43889</strain>
    </source>
</reference>
<evidence type="ECO:0000256" key="1">
    <source>
        <dbReference type="SAM" id="MobiDB-lite"/>
    </source>
</evidence>
<sequence length="788" mass="83546">MPESGVVTLVGRWLASNGWSPAQGRLLITPLRRVVENGKTALVPDDTFSVELVNGRIPHRVTCPVDLDDAVETLLHVEEHVLGMRVRTKVVRVEGPVVDLPRAVPVSLSVEDRAVVRAATSGAPLSEAGSPVAAMAAAGAGGGEAPPRPEAPLRPVAPAHRGTIGLGTAGASLLTGFAGQLGGASSPPGTGEVRPARATVPGLWQWGRAWSQTGLRKVRVVAVGSSSTQGVGASHIERSFVSRLGQILGEPGRHYPAADGGWLSSGVPLIVDADLGSRSRRLLGGEWIERDLPSGTTLLTVFHGQGSNNGSFEVSVDGGAPVSVIPDRSGQADRADGEWTSPPLPPGARTVRITAREAVTISGVYAHTDSAGTGIQVFIAGKGGTQSGNYLPSRIMGSHCDRVARLDPDLIVIQLGANDYAAGVAPEVYAERMRQQLNLYRTVCSRRPSILLLHTFRRFDVTTPAHRWEDYARAAHQLAKELDDVAVIDVSAHFPVTQDVDDADMDLVHVDRIHLSDAGHGLTARLIADQLRLPLVPRSAPPTPDHPVGRDPAANRGVVVALRASELDGGPGDRIAEFTPHQGTEPGPRQEREDARPELRVEAGRWFLRFDRVDGPRWMRSPAWSRAHTPPVTVFLVARPRDVHGTWVSGHSGSYLAWFTAGNSLCHMMCGAGGLSAPDAATVWTGVGRWNVFAAVFDGERSRHLTYGHEVTRIVTGTGPAASLPGLTLATNAATTGVYADIDIADLVVVDRAFTDTELQGGADWLARHYRLDQAGRTSVTAGPLSAG</sequence>
<dbReference type="PANTHER" id="PTHR30383">
    <property type="entry name" value="THIOESTERASE 1/PROTEASE 1/LYSOPHOSPHOLIPASE L1"/>
    <property type="match status" value="1"/>
</dbReference>
<evidence type="ECO:0000259" key="2">
    <source>
        <dbReference type="Pfam" id="PF13472"/>
    </source>
</evidence>
<evidence type="ECO:0000313" key="4">
    <source>
        <dbReference type="Proteomes" id="UP000791080"/>
    </source>
</evidence>
<dbReference type="InterPro" id="IPR013830">
    <property type="entry name" value="SGNH_hydro"/>
</dbReference>
<accession>A0ABT1JGI0</accession>
<dbReference type="RefSeq" id="WP_162147308.1">
    <property type="nucleotide sequence ID" value="NZ_AUBJ02000001.1"/>
</dbReference>
<evidence type="ECO:0000313" key="3">
    <source>
        <dbReference type="EMBL" id="MCP2331276.1"/>
    </source>
</evidence>
<dbReference type="Gene3D" id="3.40.50.1110">
    <property type="entry name" value="SGNH hydrolase"/>
    <property type="match status" value="1"/>
</dbReference>